<gene>
    <name evidence="6" type="primary">VAM3</name>
    <name evidence="6" type="ORF">HK097_006418</name>
</gene>
<evidence type="ECO:0000313" key="6">
    <source>
        <dbReference type="EMBL" id="KAJ3056511.1"/>
    </source>
</evidence>
<dbReference type="SMART" id="SM00397">
    <property type="entry name" value="t_SNARE"/>
    <property type="match status" value="1"/>
</dbReference>
<keyword evidence="4" id="KW-0812">Transmembrane</keyword>
<dbReference type="SMART" id="SM00503">
    <property type="entry name" value="SynN"/>
    <property type="match status" value="1"/>
</dbReference>
<protein>
    <submittedName>
        <fullName evidence="6">SNAP receptor</fullName>
    </submittedName>
</protein>
<evidence type="ECO:0000313" key="7">
    <source>
        <dbReference type="Proteomes" id="UP001212841"/>
    </source>
</evidence>
<feature type="transmembrane region" description="Helical" evidence="4">
    <location>
        <begin position="258"/>
        <end position="276"/>
    </location>
</feature>
<evidence type="ECO:0000259" key="5">
    <source>
        <dbReference type="PROSITE" id="PS50192"/>
    </source>
</evidence>
<evidence type="ECO:0000256" key="2">
    <source>
        <dbReference type="RuleBase" id="RU003858"/>
    </source>
</evidence>
<dbReference type="GO" id="GO:0031201">
    <property type="term" value="C:SNARE complex"/>
    <property type="evidence" value="ECO:0007669"/>
    <property type="project" value="TreeGrafter"/>
</dbReference>
<keyword evidence="4" id="KW-0472">Membrane</keyword>
<dbReference type="InterPro" id="IPR006011">
    <property type="entry name" value="Syntaxin_N"/>
</dbReference>
<keyword evidence="3" id="KW-0175">Coiled coil</keyword>
<dbReference type="Gene3D" id="1.20.58.70">
    <property type="match status" value="1"/>
</dbReference>
<proteinExistence type="inferred from homology"/>
<dbReference type="InterPro" id="IPR045242">
    <property type="entry name" value="Syntaxin"/>
</dbReference>
<feature type="coiled-coil region" evidence="3">
    <location>
        <begin position="174"/>
        <end position="243"/>
    </location>
</feature>
<dbReference type="InterPro" id="IPR010989">
    <property type="entry name" value="SNARE"/>
</dbReference>
<dbReference type="GO" id="GO:0006906">
    <property type="term" value="P:vesicle fusion"/>
    <property type="evidence" value="ECO:0007669"/>
    <property type="project" value="TreeGrafter"/>
</dbReference>
<dbReference type="GO" id="GO:0048278">
    <property type="term" value="P:vesicle docking"/>
    <property type="evidence" value="ECO:0007669"/>
    <property type="project" value="TreeGrafter"/>
</dbReference>
<dbReference type="AlphaFoldDB" id="A0AAD5X884"/>
<keyword evidence="7" id="KW-1185">Reference proteome</keyword>
<dbReference type="EMBL" id="JADGJD010000030">
    <property type="protein sequence ID" value="KAJ3056511.1"/>
    <property type="molecule type" value="Genomic_DNA"/>
</dbReference>
<dbReference type="GO" id="GO:0005484">
    <property type="term" value="F:SNAP receptor activity"/>
    <property type="evidence" value="ECO:0007669"/>
    <property type="project" value="InterPro"/>
</dbReference>
<dbReference type="InterPro" id="IPR006012">
    <property type="entry name" value="Syntaxin/epimorphin_CS"/>
</dbReference>
<reference evidence="6" key="1">
    <citation type="submission" date="2020-05" db="EMBL/GenBank/DDBJ databases">
        <title>Phylogenomic resolution of chytrid fungi.</title>
        <authorList>
            <person name="Stajich J.E."/>
            <person name="Amses K."/>
            <person name="Simmons R."/>
            <person name="Seto K."/>
            <person name="Myers J."/>
            <person name="Bonds A."/>
            <person name="Quandt C.A."/>
            <person name="Barry K."/>
            <person name="Liu P."/>
            <person name="Grigoriev I."/>
            <person name="Longcore J.E."/>
            <person name="James T.Y."/>
        </authorList>
    </citation>
    <scope>NUCLEOTIDE SEQUENCE</scope>
    <source>
        <strain evidence="6">JEL0318</strain>
    </source>
</reference>
<organism evidence="6 7">
    <name type="scientific">Rhizophlyctis rosea</name>
    <dbReference type="NCBI Taxonomy" id="64517"/>
    <lineage>
        <taxon>Eukaryota</taxon>
        <taxon>Fungi</taxon>
        <taxon>Fungi incertae sedis</taxon>
        <taxon>Chytridiomycota</taxon>
        <taxon>Chytridiomycota incertae sedis</taxon>
        <taxon>Chytridiomycetes</taxon>
        <taxon>Rhizophlyctidales</taxon>
        <taxon>Rhizophlyctidaceae</taxon>
        <taxon>Rhizophlyctis</taxon>
    </lineage>
</organism>
<dbReference type="Gene3D" id="1.20.5.110">
    <property type="match status" value="1"/>
</dbReference>
<dbReference type="CDD" id="cd15840">
    <property type="entry name" value="SNARE_Qa"/>
    <property type="match status" value="1"/>
</dbReference>
<accession>A0AAD5X884</accession>
<dbReference type="PROSITE" id="PS50192">
    <property type="entry name" value="T_SNARE"/>
    <property type="match status" value="1"/>
</dbReference>
<dbReference type="PANTHER" id="PTHR19957">
    <property type="entry name" value="SYNTAXIN"/>
    <property type="match status" value="1"/>
</dbReference>
<keyword evidence="4" id="KW-1133">Transmembrane helix</keyword>
<dbReference type="PROSITE" id="PS00914">
    <property type="entry name" value="SYNTAXIN"/>
    <property type="match status" value="1"/>
</dbReference>
<dbReference type="FunFam" id="1.20.5.110:FF:000059">
    <property type="entry name" value="Related to syntaxin 12"/>
    <property type="match status" value="1"/>
</dbReference>
<dbReference type="GO" id="GO:0000149">
    <property type="term" value="F:SNARE binding"/>
    <property type="evidence" value="ECO:0007669"/>
    <property type="project" value="TreeGrafter"/>
</dbReference>
<sequence>MSFGDLERGGGSAQGRHYDLNIGGASSSSADIDGERKLWDRASHTIFMISNNIASIQKFASQFGTVKDTTEMRQKLHSLTDDTREMVKQTSVDLKQLLAQNTNQFENRQRKVAQQKLQKDFEEVLKRFQNVSKLVAEKSREYVAKARSQAAIGLDEEEEDEDAPLMGREQRLQIQALDNEVEFNEQLIAEREEDLKEIERSILEVNEIFRDLGTLVHEQGHMLDNIESNVQDVTINMENATGELRQASKWQKSTRNKLCCLMLIFAVIAVVLILILT</sequence>
<dbReference type="InterPro" id="IPR000727">
    <property type="entry name" value="T_SNARE_dom"/>
</dbReference>
<dbReference type="Pfam" id="PF05739">
    <property type="entry name" value="SNARE"/>
    <property type="match status" value="1"/>
</dbReference>
<dbReference type="GO" id="GO:0006886">
    <property type="term" value="P:intracellular protein transport"/>
    <property type="evidence" value="ECO:0007669"/>
    <property type="project" value="InterPro"/>
</dbReference>
<dbReference type="GO" id="GO:0006896">
    <property type="term" value="P:Golgi to vacuole transport"/>
    <property type="evidence" value="ECO:0007669"/>
    <property type="project" value="TreeGrafter"/>
</dbReference>
<dbReference type="PANTHER" id="PTHR19957:SF38">
    <property type="entry name" value="LD27581P"/>
    <property type="match status" value="1"/>
</dbReference>
<evidence type="ECO:0000256" key="1">
    <source>
        <dbReference type="ARBA" id="ARBA00009063"/>
    </source>
</evidence>
<evidence type="ECO:0000256" key="4">
    <source>
        <dbReference type="SAM" id="Phobius"/>
    </source>
</evidence>
<evidence type="ECO:0000256" key="3">
    <source>
        <dbReference type="SAM" id="Coils"/>
    </source>
</evidence>
<dbReference type="Proteomes" id="UP001212841">
    <property type="component" value="Unassembled WGS sequence"/>
</dbReference>
<name>A0AAD5X884_9FUNG</name>
<dbReference type="SUPFAM" id="SSF47661">
    <property type="entry name" value="t-snare proteins"/>
    <property type="match status" value="1"/>
</dbReference>
<comment type="caution">
    <text evidence="6">The sequence shown here is derived from an EMBL/GenBank/DDBJ whole genome shotgun (WGS) entry which is preliminary data.</text>
</comment>
<dbReference type="GO" id="GO:0012505">
    <property type="term" value="C:endomembrane system"/>
    <property type="evidence" value="ECO:0007669"/>
    <property type="project" value="TreeGrafter"/>
</dbReference>
<dbReference type="Pfam" id="PF14523">
    <property type="entry name" value="Syntaxin_2"/>
    <property type="match status" value="1"/>
</dbReference>
<feature type="domain" description="T-SNARE coiled-coil homology" evidence="5">
    <location>
        <begin position="185"/>
        <end position="247"/>
    </location>
</feature>
<keyword evidence="6" id="KW-0675">Receptor</keyword>
<comment type="similarity">
    <text evidence="1 2">Belongs to the syntaxin family.</text>
</comment>